<dbReference type="PANTHER" id="PTHR15885:SF1">
    <property type="entry name" value="COILED-COIL DOMAIN-CONTAINING PROTEIN 174"/>
    <property type="match status" value="1"/>
</dbReference>
<keyword evidence="4" id="KW-1185">Reference proteome</keyword>
<organism evidence="3 4">
    <name type="scientific">Phyllachora maydis</name>
    <dbReference type="NCBI Taxonomy" id="1825666"/>
    <lineage>
        <taxon>Eukaryota</taxon>
        <taxon>Fungi</taxon>
        <taxon>Dikarya</taxon>
        <taxon>Ascomycota</taxon>
        <taxon>Pezizomycotina</taxon>
        <taxon>Sordariomycetes</taxon>
        <taxon>Sordariomycetidae</taxon>
        <taxon>Phyllachorales</taxon>
        <taxon>Phyllachoraceae</taxon>
        <taxon>Phyllachora</taxon>
    </lineage>
</organism>
<dbReference type="AlphaFoldDB" id="A0AAD9HZV2"/>
<proteinExistence type="predicted"/>
<sequence length="369" mass="40980">MPQDPNLYGQRLPKKRKTEATVSTSLAFASQLSSILAADRCSSTAATASSSRAKSKTGSTVVQLKPELFSISKSKRDTDRPKRADRDADAREPRKGIVLRDPQGTEEDKIERARARRKMEAKARLYAAMKRGDYIAREGEVAPLVDFDRKWAEAHGDGDRPAGDESSSGDDHGTGDENEHEGGAEHQAENKDEIVEWEDEFGRLRRGTQAEKRRHERRLARSEAAASELDTMSARPRAPKALIVGDAVQTSAFVARDADAMEALARKRDRSATPPELKHYDAGHEIRTRGVAFYSFSKDEAARNREMAELEAERANTEAGRKARGEKVAARKREMESRRKQMAERKAKKMADTFLDGLGKEILGEGSDV</sequence>
<dbReference type="Pfam" id="PF13300">
    <property type="entry name" value="DUF4078"/>
    <property type="match status" value="1"/>
</dbReference>
<evidence type="ECO:0000256" key="1">
    <source>
        <dbReference type="ARBA" id="ARBA00023054"/>
    </source>
</evidence>
<feature type="compositionally biased region" description="Basic and acidic residues" evidence="2">
    <location>
        <begin position="74"/>
        <end position="95"/>
    </location>
</feature>
<reference evidence="3" key="1">
    <citation type="journal article" date="2023" name="Mol. Plant Microbe Interact.">
        <title>Elucidating the Obligate Nature and Biological Capacity of an Invasive Fungal Corn Pathogen.</title>
        <authorList>
            <person name="MacCready J.S."/>
            <person name="Roggenkamp E.M."/>
            <person name="Gdanetz K."/>
            <person name="Chilvers M.I."/>
        </authorList>
    </citation>
    <scope>NUCLEOTIDE SEQUENCE</scope>
    <source>
        <strain evidence="3">PM02</strain>
    </source>
</reference>
<feature type="region of interest" description="Disordered" evidence="2">
    <location>
        <begin position="152"/>
        <end position="235"/>
    </location>
</feature>
<evidence type="ECO:0000313" key="3">
    <source>
        <dbReference type="EMBL" id="KAK2068599.1"/>
    </source>
</evidence>
<evidence type="ECO:0000256" key="2">
    <source>
        <dbReference type="SAM" id="MobiDB-lite"/>
    </source>
</evidence>
<evidence type="ECO:0000313" key="4">
    <source>
        <dbReference type="Proteomes" id="UP001217918"/>
    </source>
</evidence>
<feature type="region of interest" description="Disordered" evidence="2">
    <location>
        <begin position="308"/>
        <end position="348"/>
    </location>
</feature>
<dbReference type="PANTHER" id="PTHR15885">
    <property type="entry name" value="COILED-COIL DOMAIN-CONTAINING PROTEIN 174"/>
    <property type="match status" value="1"/>
</dbReference>
<feature type="compositionally biased region" description="Basic and acidic residues" evidence="2">
    <location>
        <begin position="152"/>
        <end position="213"/>
    </location>
</feature>
<feature type="compositionally biased region" description="Low complexity" evidence="2">
    <location>
        <begin position="42"/>
        <end position="60"/>
    </location>
</feature>
<feature type="region of interest" description="Disordered" evidence="2">
    <location>
        <begin position="39"/>
        <end position="117"/>
    </location>
</feature>
<dbReference type="InterPro" id="IPR025066">
    <property type="entry name" value="CCDC174-like"/>
</dbReference>
<accession>A0AAD9HZV2</accession>
<keyword evidence="1" id="KW-0175">Coiled coil</keyword>
<gene>
    <name evidence="3" type="ORF">P8C59_003231</name>
</gene>
<feature type="compositionally biased region" description="Basic and acidic residues" evidence="2">
    <location>
        <begin position="106"/>
        <end position="117"/>
    </location>
</feature>
<comment type="caution">
    <text evidence="3">The sequence shown here is derived from an EMBL/GenBank/DDBJ whole genome shotgun (WGS) entry which is preliminary data.</text>
</comment>
<dbReference type="EMBL" id="JAQQPM010000002">
    <property type="protein sequence ID" value="KAK2068599.1"/>
    <property type="molecule type" value="Genomic_DNA"/>
</dbReference>
<name>A0AAD9HZV2_9PEZI</name>
<dbReference type="GO" id="GO:0005634">
    <property type="term" value="C:nucleus"/>
    <property type="evidence" value="ECO:0007669"/>
    <property type="project" value="TreeGrafter"/>
</dbReference>
<dbReference type="Proteomes" id="UP001217918">
    <property type="component" value="Unassembled WGS sequence"/>
</dbReference>
<protein>
    <submittedName>
        <fullName evidence="3">Uncharacterized protein</fullName>
    </submittedName>
</protein>